<feature type="compositionally biased region" description="Polar residues" evidence="1">
    <location>
        <begin position="1"/>
        <end position="13"/>
    </location>
</feature>
<dbReference type="AlphaFoldDB" id="A0AAF0H040"/>
<sequence>MASNERTSKSVASTAGKLLSNPKTPASVKKVAASALTQAPNKKK</sequence>
<proteinExistence type="predicted"/>
<feature type="region of interest" description="Disordered" evidence="1">
    <location>
        <begin position="1"/>
        <end position="44"/>
    </location>
</feature>
<organism evidence="2 3">
    <name type="scientific">Agrobacterium tumefaciens</name>
    <dbReference type="NCBI Taxonomy" id="358"/>
    <lineage>
        <taxon>Bacteria</taxon>
        <taxon>Pseudomonadati</taxon>
        <taxon>Pseudomonadota</taxon>
        <taxon>Alphaproteobacteria</taxon>
        <taxon>Hyphomicrobiales</taxon>
        <taxon>Rhizobiaceae</taxon>
        <taxon>Rhizobium/Agrobacterium group</taxon>
        <taxon>Agrobacterium</taxon>
        <taxon>Agrobacterium tumefaciens complex</taxon>
    </lineage>
</organism>
<reference evidence="2" key="1">
    <citation type="submission" date="2019-04" db="EMBL/GenBank/DDBJ databases">
        <authorList>
            <person name="Chiang H.-Y."/>
            <person name="Huang Y.-Y."/>
            <person name="Chou L."/>
            <person name="Lai E.-M."/>
            <person name="Kuo C.-H."/>
        </authorList>
    </citation>
    <scope>NUCLEOTIDE SEQUENCE</scope>
    <source>
        <strain evidence="2">CFBP5506</strain>
    </source>
</reference>
<protein>
    <submittedName>
        <fullName evidence="2">Uncharacterized protein</fullName>
    </submittedName>
</protein>
<reference evidence="2" key="2">
    <citation type="submission" date="2023-04" db="EMBL/GenBank/DDBJ databases">
        <title>Complete genome sequence of Agrobacterium salinitolerans CFBP5506.</title>
        <authorList>
            <person name="Yen H.-C."/>
            <person name="Yan X.-H."/>
            <person name="Lai E.-M."/>
            <person name="Kuo C.-H."/>
        </authorList>
    </citation>
    <scope>NUCLEOTIDE SEQUENCE</scope>
    <source>
        <strain evidence="2">CFBP5506</strain>
    </source>
</reference>
<evidence type="ECO:0000256" key="1">
    <source>
        <dbReference type="SAM" id="MobiDB-lite"/>
    </source>
</evidence>
<evidence type="ECO:0000313" key="2">
    <source>
        <dbReference type="EMBL" id="WGM60462.1"/>
    </source>
</evidence>
<name>A0AAF0H040_AGRTU</name>
<dbReference type="RefSeq" id="WP_272868515.1">
    <property type="nucleotide sequence ID" value="NZ_CP122962.1"/>
</dbReference>
<dbReference type="EMBL" id="CP122962">
    <property type="protein sequence ID" value="WGM60462.1"/>
    <property type="molecule type" value="Genomic_DNA"/>
</dbReference>
<accession>A0AAF0H040</accession>
<dbReference type="Proteomes" id="UP000305410">
    <property type="component" value="Chromosome Circular"/>
</dbReference>
<evidence type="ECO:0000313" key="3">
    <source>
        <dbReference type="Proteomes" id="UP000305410"/>
    </source>
</evidence>
<feature type="compositionally biased region" description="Polar residues" evidence="1">
    <location>
        <begin position="35"/>
        <end position="44"/>
    </location>
</feature>
<gene>
    <name evidence="2" type="ORF">CFBP5506_06420</name>
</gene>